<dbReference type="GO" id="GO:0005737">
    <property type="term" value="C:cytoplasm"/>
    <property type="evidence" value="ECO:0007669"/>
    <property type="project" value="UniProtKB-SubCell"/>
</dbReference>
<dbReference type="InterPro" id="IPR001245">
    <property type="entry name" value="Ser-Thr/Tyr_kinase_cat_dom"/>
</dbReference>
<dbReference type="OrthoDB" id="4062651at2759"/>
<comment type="subcellular location">
    <subcellularLocation>
        <location evidence="1">Cytoplasm</location>
    </subcellularLocation>
</comment>
<dbReference type="InterPro" id="IPR015116">
    <property type="entry name" value="Cdc42-bd-like"/>
</dbReference>
<accession>W2T595</accession>
<dbReference type="PRINTS" id="PR00109">
    <property type="entry name" value="TYRKINASE"/>
</dbReference>
<gene>
    <name evidence="4" type="ORF">NECAME_11231</name>
</gene>
<dbReference type="EMBL" id="KI660188">
    <property type="protein sequence ID" value="ETN77200.1"/>
    <property type="molecule type" value="Genomic_DNA"/>
</dbReference>
<reference evidence="5" key="1">
    <citation type="journal article" date="2014" name="Nat. Genet.">
        <title>Genome of the human hookworm Necator americanus.</title>
        <authorList>
            <person name="Tang Y.T."/>
            <person name="Gao X."/>
            <person name="Rosa B.A."/>
            <person name="Abubucker S."/>
            <person name="Hallsworth-Pepin K."/>
            <person name="Martin J."/>
            <person name="Tyagi R."/>
            <person name="Heizer E."/>
            <person name="Zhang X."/>
            <person name="Bhonagiri-Palsikar V."/>
            <person name="Minx P."/>
            <person name="Warren W.C."/>
            <person name="Wang Q."/>
            <person name="Zhan B."/>
            <person name="Hotez P.J."/>
            <person name="Sternberg P.W."/>
            <person name="Dougall A."/>
            <person name="Gaze S.T."/>
            <person name="Mulvenna J."/>
            <person name="Sotillo J."/>
            <person name="Ranganathan S."/>
            <person name="Rabelo E.M."/>
            <person name="Wilson R.K."/>
            <person name="Felgner P.L."/>
            <person name="Bethony J."/>
            <person name="Hawdon J.M."/>
            <person name="Gasser R.B."/>
            <person name="Loukas A."/>
            <person name="Mitreva M."/>
        </authorList>
    </citation>
    <scope>NUCLEOTIDE SEQUENCE [LARGE SCALE GENOMIC DNA]</scope>
</reference>
<dbReference type="SMART" id="SM00219">
    <property type="entry name" value="TyrKc"/>
    <property type="match status" value="1"/>
</dbReference>
<name>W2T595_NECAM</name>
<dbReference type="AlphaFoldDB" id="W2T595"/>
<evidence type="ECO:0000259" key="3">
    <source>
        <dbReference type="PROSITE" id="PS50011"/>
    </source>
</evidence>
<dbReference type="Proteomes" id="UP000053676">
    <property type="component" value="Unassembled WGS sequence"/>
</dbReference>
<dbReference type="SUPFAM" id="SSF56112">
    <property type="entry name" value="Protein kinase-like (PK-like)"/>
    <property type="match status" value="1"/>
</dbReference>
<protein>
    <recommendedName>
        <fullName evidence="3">Protein kinase domain-containing protein</fullName>
    </recommendedName>
</protein>
<dbReference type="PROSITE" id="PS50011">
    <property type="entry name" value="PROTEIN_KINASE_DOM"/>
    <property type="match status" value="1"/>
</dbReference>
<evidence type="ECO:0000256" key="1">
    <source>
        <dbReference type="ARBA" id="ARBA00004496"/>
    </source>
</evidence>
<dbReference type="GO" id="GO:0043235">
    <property type="term" value="C:receptor complex"/>
    <property type="evidence" value="ECO:0007669"/>
    <property type="project" value="TreeGrafter"/>
</dbReference>
<evidence type="ECO:0000313" key="5">
    <source>
        <dbReference type="Proteomes" id="UP000053676"/>
    </source>
</evidence>
<proteinExistence type="predicted"/>
<evidence type="ECO:0000256" key="2">
    <source>
        <dbReference type="ARBA" id="ARBA00022490"/>
    </source>
</evidence>
<keyword evidence="5" id="KW-1185">Reference proteome</keyword>
<dbReference type="GO" id="GO:0004714">
    <property type="term" value="F:transmembrane receptor protein tyrosine kinase activity"/>
    <property type="evidence" value="ECO:0007669"/>
    <property type="project" value="TreeGrafter"/>
</dbReference>
<dbReference type="PANTHER" id="PTHR24416">
    <property type="entry name" value="TYROSINE-PROTEIN KINASE RECEPTOR"/>
    <property type="match status" value="1"/>
</dbReference>
<dbReference type="Gene3D" id="4.10.680.10">
    <property type="entry name" value="Cdc42-like binding domain"/>
    <property type="match status" value="1"/>
</dbReference>
<dbReference type="KEGG" id="nai:NECAME_11231"/>
<dbReference type="Pfam" id="PF07714">
    <property type="entry name" value="PK_Tyr_Ser-Thr"/>
    <property type="match status" value="1"/>
</dbReference>
<dbReference type="InterPro" id="IPR020635">
    <property type="entry name" value="Tyr_kinase_cat_dom"/>
</dbReference>
<dbReference type="InterPro" id="IPR000719">
    <property type="entry name" value="Prot_kinase_dom"/>
</dbReference>
<dbReference type="Pfam" id="PF09027">
    <property type="entry name" value="GTPase_binding"/>
    <property type="match status" value="1"/>
</dbReference>
<dbReference type="Gene3D" id="1.10.510.10">
    <property type="entry name" value="Transferase(Phosphotransferase) domain 1"/>
    <property type="match status" value="1"/>
</dbReference>
<dbReference type="GO" id="GO:0007169">
    <property type="term" value="P:cell surface receptor protein tyrosine kinase signaling pathway"/>
    <property type="evidence" value="ECO:0007669"/>
    <property type="project" value="TreeGrafter"/>
</dbReference>
<dbReference type="GO" id="GO:0005886">
    <property type="term" value="C:plasma membrane"/>
    <property type="evidence" value="ECO:0007669"/>
    <property type="project" value="TreeGrafter"/>
</dbReference>
<dbReference type="InterPro" id="IPR037085">
    <property type="entry name" value="Cdc42-bd-like_dom_sf"/>
</dbReference>
<sequence>MRNLKENERTYVMHAQKRVPFSWCPPESLRHRIFSHASDVWAFGVTAWEIFSYGEDPWIGCRAVDVLKRLDAGDRLEKPRYCSQQIYDLISLCWDINPDLRPRFSLLRTLLLGVSLHTFTKKLSHIFFKLFMAEFNVAEVRDPLQSEHDGSILQMMPRDRIIVIESDGLLWYGQNERTHKFGNFLRSSVFVHSKSVTTYTHRDAVTPIGNTMISLPIRGSFIHAAHGDVLGKESWGSPKKIDDIYLNHPVVGDPIDTIVDIPDRVSNVTDVWKASRTSLHCDASYPLSSKDGFKDDWDNTFDTAAFGGSFPPGEINVPELATERRRTLLSVNSIEGSKQFASVSAISPNTSVFPKWENHRECIPVQTRDRIVDAAPSNTTSSDGMREHSAAVATYKETGISLKTTIYRSFEEISSCFYTARSVSSVHLFC</sequence>
<feature type="domain" description="Protein kinase" evidence="3">
    <location>
        <begin position="1"/>
        <end position="120"/>
    </location>
</feature>
<organism evidence="4 5">
    <name type="scientific">Necator americanus</name>
    <name type="common">Human hookworm</name>
    <dbReference type="NCBI Taxonomy" id="51031"/>
    <lineage>
        <taxon>Eukaryota</taxon>
        <taxon>Metazoa</taxon>
        <taxon>Ecdysozoa</taxon>
        <taxon>Nematoda</taxon>
        <taxon>Chromadorea</taxon>
        <taxon>Rhabditida</taxon>
        <taxon>Rhabditina</taxon>
        <taxon>Rhabditomorpha</taxon>
        <taxon>Strongyloidea</taxon>
        <taxon>Ancylostomatidae</taxon>
        <taxon>Bunostominae</taxon>
        <taxon>Necator</taxon>
    </lineage>
</organism>
<evidence type="ECO:0000313" key="4">
    <source>
        <dbReference type="EMBL" id="ETN77200.1"/>
    </source>
</evidence>
<dbReference type="InterPro" id="IPR050122">
    <property type="entry name" value="RTK"/>
</dbReference>
<keyword evidence="2" id="KW-0963">Cytoplasm</keyword>
<dbReference type="InterPro" id="IPR011009">
    <property type="entry name" value="Kinase-like_dom_sf"/>
</dbReference>
<dbReference type="GO" id="GO:0005524">
    <property type="term" value="F:ATP binding"/>
    <property type="evidence" value="ECO:0007669"/>
    <property type="project" value="InterPro"/>
</dbReference>
<dbReference type="PANTHER" id="PTHR24416:SF621">
    <property type="entry name" value="TYROSINE KINASE RECEPTOR CAD96CA"/>
    <property type="match status" value="1"/>
</dbReference>